<dbReference type="AlphaFoldDB" id="X1C8M3"/>
<dbReference type="EMBL" id="BART01015150">
    <property type="protein sequence ID" value="GAG80756.1"/>
    <property type="molecule type" value="Genomic_DNA"/>
</dbReference>
<evidence type="ECO:0000313" key="1">
    <source>
        <dbReference type="EMBL" id="GAG80756.1"/>
    </source>
</evidence>
<proteinExistence type="predicted"/>
<reference evidence="1" key="1">
    <citation type="journal article" date="2014" name="Front. Microbiol.">
        <title>High frequency of phylogenetically diverse reductive dehalogenase-homologous genes in deep subseafloor sedimentary metagenomes.</title>
        <authorList>
            <person name="Kawai M."/>
            <person name="Futagami T."/>
            <person name="Toyoda A."/>
            <person name="Takaki Y."/>
            <person name="Nishi S."/>
            <person name="Hori S."/>
            <person name="Arai W."/>
            <person name="Tsubouchi T."/>
            <person name="Morono Y."/>
            <person name="Uchiyama I."/>
            <person name="Ito T."/>
            <person name="Fujiyama A."/>
            <person name="Inagaki F."/>
            <person name="Takami H."/>
        </authorList>
    </citation>
    <scope>NUCLEOTIDE SEQUENCE</scope>
    <source>
        <strain evidence="1">Expedition CK06-06</strain>
    </source>
</reference>
<sequence length="104" mass="11245">MSKFYNTSVSRVPNTGGSVQLTVGTTGGVANQAHQPTSTPCKRVWIMPSADTTRVNIGSACTGTTIGMRLASTTIPVMIEIDDINKLYFYGSSNNETIDILWRE</sequence>
<accession>X1C8M3</accession>
<organism evidence="1">
    <name type="scientific">marine sediment metagenome</name>
    <dbReference type="NCBI Taxonomy" id="412755"/>
    <lineage>
        <taxon>unclassified sequences</taxon>
        <taxon>metagenomes</taxon>
        <taxon>ecological metagenomes</taxon>
    </lineage>
</organism>
<protein>
    <submittedName>
        <fullName evidence="1">Uncharacterized protein</fullName>
    </submittedName>
</protein>
<gene>
    <name evidence="1" type="ORF">S01H4_29500</name>
</gene>
<name>X1C8M3_9ZZZZ</name>
<comment type="caution">
    <text evidence="1">The sequence shown here is derived from an EMBL/GenBank/DDBJ whole genome shotgun (WGS) entry which is preliminary data.</text>
</comment>